<dbReference type="RefSeq" id="WP_034738295.1">
    <property type="nucleotide sequence ID" value="NZ_ARYK01000001.1"/>
</dbReference>
<dbReference type="EMBL" id="ARYK01000001">
    <property type="protein sequence ID" value="KCZ94171.1"/>
    <property type="molecule type" value="Genomic_DNA"/>
</dbReference>
<dbReference type="Proteomes" id="UP000025171">
    <property type="component" value="Unassembled WGS sequence"/>
</dbReference>
<organism evidence="2 3">
    <name type="scientific">Hyphomonas johnsonii MHS-2</name>
    <dbReference type="NCBI Taxonomy" id="1280950"/>
    <lineage>
        <taxon>Bacteria</taxon>
        <taxon>Pseudomonadati</taxon>
        <taxon>Pseudomonadota</taxon>
        <taxon>Alphaproteobacteria</taxon>
        <taxon>Hyphomonadales</taxon>
        <taxon>Hyphomonadaceae</taxon>
        <taxon>Hyphomonas</taxon>
    </lineage>
</organism>
<keyword evidence="3" id="KW-1185">Reference proteome</keyword>
<evidence type="ECO:0000313" key="3">
    <source>
        <dbReference type="Proteomes" id="UP000025171"/>
    </source>
</evidence>
<dbReference type="eggNOG" id="ENOG5034BJT">
    <property type="taxonomic scope" value="Bacteria"/>
</dbReference>
<gene>
    <name evidence="2" type="ORF">HJO_02315</name>
</gene>
<evidence type="ECO:0000256" key="1">
    <source>
        <dbReference type="SAM" id="MobiDB-lite"/>
    </source>
</evidence>
<sequence>MKDWCDEEGAKRLCEKINAYWAERGYEVDVDLVDAGFVPAMRSARTDVRSNMVNGMPRRRAAGEAGAARPSYRPRAEATA</sequence>
<dbReference type="PATRIC" id="fig|1280950.3.peg.472"/>
<dbReference type="AlphaFoldDB" id="A0A059FUJ1"/>
<dbReference type="OrthoDB" id="7210978at2"/>
<comment type="caution">
    <text evidence="2">The sequence shown here is derived from an EMBL/GenBank/DDBJ whole genome shotgun (WGS) entry which is preliminary data.</text>
</comment>
<evidence type="ECO:0000313" key="2">
    <source>
        <dbReference type="EMBL" id="KCZ94171.1"/>
    </source>
</evidence>
<proteinExistence type="predicted"/>
<protein>
    <recommendedName>
        <fullName evidence="4">Phosphoglycolate phosphatase</fullName>
    </recommendedName>
</protein>
<feature type="region of interest" description="Disordered" evidence="1">
    <location>
        <begin position="53"/>
        <end position="80"/>
    </location>
</feature>
<reference evidence="2 3" key="1">
    <citation type="journal article" date="2014" name="Antonie Van Leeuwenhoek">
        <title>Hyphomonas beringensis sp. nov. and Hyphomonas chukchiensis sp. nov., isolated from surface seawater of the Bering Sea and Chukchi Sea.</title>
        <authorList>
            <person name="Li C."/>
            <person name="Lai Q."/>
            <person name="Li G."/>
            <person name="Dong C."/>
            <person name="Wang J."/>
            <person name="Liao Y."/>
            <person name="Shao Z."/>
        </authorList>
    </citation>
    <scope>NUCLEOTIDE SEQUENCE [LARGE SCALE GENOMIC DNA]</scope>
    <source>
        <strain evidence="2 3">MHS-2</strain>
    </source>
</reference>
<accession>A0A059FUJ1</accession>
<evidence type="ECO:0008006" key="4">
    <source>
        <dbReference type="Google" id="ProtNLM"/>
    </source>
</evidence>
<name>A0A059FUJ1_9PROT</name>